<dbReference type="Proteomes" id="UP000813824">
    <property type="component" value="Unassembled WGS sequence"/>
</dbReference>
<sequence length="639" mass="72083">MEPTTANMMRVLSAPPALLPELMAKVIQKLQDEGTSRNFIHQYIGELNARWHKDMPQSSWTPLQKACVDAGYIEAVAKLTLITRRELEIATHSCIGSLISLVKCASFNQRKAIFKQMMQHRLLEICIDKADNHQLCLHRSTAKEVLRCMAADLFLGEELSAEKTADFIEKCLGWVLEGPERVCNELMDPKKAWQAQMMFDRFNIPPTVASKYGNRYYAMSQENSMWTVYGLIGRYPIPPRQFFLDMLRSKPTILDQLLECAAFPLPKWYPESAVAGIASEILAAIMQFPLRSIPGLPLNVGVTSQNEREEEYQTSISNLKVLMSRPNWRSKVLGIWKNVESMSFDDVVRYFHIASDEYYARIPPDDDTYEAAANNRGQCRIVFLRLVASLALVDDIKDEDLLSFLRPSYLGMQKWQIMTANSSPSDVFTFFERGEEVCRSPLYVVECELDVDPTVQLPQETTIAPIALTRLLHRLAQRGILDQAQVWTALPPGCDPSTSLAQVKQITSPAVLQKLLSISVKRATARRELGLTREPKGDHWHTRFGYTPAAELASALVQFDESTGRKWTESVRGARKELALNLNLAAETSMKLKEYETAAAFFTGAVNAIEGASSVDSIPRDMLAKVKRRTAEAKRRIHG</sequence>
<dbReference type="OrthoDB" id="2932645at2759"/>
<protein>
    <submittedName>
        <fullName evidence="1">Uncharacterized protein</fullName>
    </submittedName>
</protein>
<comment type="caution">
    <text evidence="1">The sequence shown here is derived from an EMBL/GenBank/DDBJ whole genome shotgun (WGS) entry which is preliminary data.</text>
</comment>
<evidence type="ECO:0000313" key="2">
    <source>
        <dbReference type="Proteomes" id="UP000813824"/>
    </source>
</evidence>
<dbReference type="EMBL" id="JAEVFJ010000008">
    <property type="protein sequence ID" value="KAH8103144.1"/>
    <property type="molecule type" value="Genomic_DNA"/>
</dbReference>
<keyword evidence="2" id="KW-1185">Reference proteome</keyword>
<proteinExistence type="predicted"/>
<organism evidence="1 2">
    <name type="scientific">Cristinia sonorae</name>
    <dbReference type="NCBI Taxonomy" id="1940300"/>
    <lineage>
        <taxon>Eukaryota</taxon>
        <taxon>Fungi</taxon>
        <taxon>Dikarya</taxon>
        <taxon>Basidiomycota</taxon>
        <taxon>Agaricomycotina</taxon>
        <taxon>Agaricomycetes</taxon>
        <taxon>Agaricomycetidae</taxon>
        <taxon>Agaricales</taxon>
        <taxon>Pleurotineae</taxon>
        <taxon>Stephanosporaceae</taxon>
        <taxon>Cristinia</taxon>
    </lineage>
</organism>
<evidence type="ECO:0000313" key="1">
    <source>
        <dbReference type="EMBL" id="KAH8103144.1"/>
    </source>
</evidence>
<reference evidence="1" key="1">
    <citation type="journal article" date="2021" name="New Phytol.">
        <title>Evolutionary innovations through gain and loss of genes in the ectomycorrhizal Boletales.</title>
        <authorList>
            <person name="Wu G."/>
            <person name="Miyauchi S."/>
            <person name="Morin E."/>
            <person name="Kuo A."/>
            <person name="Drula E."/>
            <person name="Varga T."/>
            <person name="Kohler A."/>
            <person name="Feng B."/>
            <person name="Cao Y."/>
            <person name="Lipzen A."/>
            <person name="Daum C."/>
            <person name="Hundley H."/>
            <person name="Pangilinan J."/>
            <person name="Johnson J."/>
            <person name="Barry K."/>
            <person name="LaButti K."/>
            <person name="Ng V."/>
            <person name="Ahrendt S."/>
            <person name="Min B."/>
            <person name="Choi I.G."/>
            <person name="Park H."/>
            <person name="Plett J.M."/>
            <person name="Magnuson J."/>
            <person name="Spatafora J.W."/>
            <person name="Nagy L.G."/>
            <person name="Henrissat B."/>
            <person name="Grigoriev I.V."/>
            <person name="Yang Z.L."/>
            <person name="Xu J."/>
            <person name="Martin F.M."/>
        </authorList>
    </citation>
    <scope>NUCLEOTIDE SEQUENCE</scope>
    <source>
        <strain evidence="1">KKN 215</strain>
    </source>
</reference>
<name>A0A8K0UTN0_9AGAR</name>
<gene>
    <name evidence="1" type="ORF">BXZ70DRAFT_774710</name>
</gene>
<accession>A0A8K0UTN0</accession>
<dbReference type="AlphaFoldDB" id="A0A8K0UTN0"/>